<dbReference type="InterPro" id="IPR001077">
    <property type="entry name" value="COMT_C"/>
</dbReference>
<dbReference type="InterPro" id="IPR029063">
    <property type="entry name" value="SAM-dependent_MTases_sf"/>
</dbReference>
<dbReference type="GO" id="GO:0032259">
    <property type="term" value="P:methylation"/>
    <property type="evidence" value="ECO:0007669"/>
    <property type="project" value="UniProtKB-KW"/>
</dbReference>
<dbReference type="RefSeq" id="WP_132493902.1">
    <property type="nucleotide sequence ID" value="NZ_SMKW01000093.1"/>
</dbReference>
<dbReference type="InterPro" id="IPR016461">
    <property type="entry name" value="COMT-like"/>
</dbReference>
<accession>A0A4R4Y0B4</accession>
<dbReference type="Gene3D" id="1.10.287.1350">
    <property type="match status" value="1"/>
</dbReference>
<dbReference type="AlphaFoldDB" id="A0A4R4Y0B4"/>
<evidence type="ECO:0000313" key="5">
    <source>
        <dbReference type="EMBL" id="TDD37728.1"/>
    </source>
</evidence>
<keyword evidence="1" id="KW-0489">Methyltransferase</keyword>
<sequence length="217" mass="24289">MGCAALPAIAEGIHAFERAHGQSLGEYLRTCEEFRSRFQHVMNAGNAFLDKVPVRFDFSSARTVVDVAGGAGDLLASVLRRYPGIRGVLFDLPHVLPNREEHCRALWSAGVRIRRGRHVRVHSGPRDVYLLSRVLQDRPDEACLALLDNCRRAMRPDARLLIIDRIPSDDGAFDLALLWDLHLMLMVGGRQRTAAEYRQLLDAAVLVLIDSCPRVPF</sequence>
<keyword evidence="2" id="KW-0808">Transferase</keyword>
<dbReference type="Proteomes" id="UP000294947">
    <property type="component" value="Unassembled WGS sequence"/>
</dbReference>
<evidence type="ECO:0000256" key="2">
    <source>
        <dbReference type="ARBA" id="ARBA00022679"/>
    </source>
</evidence>
<evidence type="ECO:0000259" key="4">
    <source>
        <dbReference type="Pfam" id="PF00891"/>
    </source>
</evidence>
<dbReference type="Gene3D" id="3.40.50.150">
    <property type="entry name" value="Vaccinia Virus protein VP39"/>
    <property type="match status" value="1"/>
</dbReference>
<organism evidence="5 6">
    <name type="scientific">Saccharopolyspora elongata</name>
    <dbReference type="NCBI Taxonomy" id="2530387"/>
    <lineage>
        <taxon>Bacteria</taxon>
        <taxon>Bacillati</taxon>
        <taxon>Actinomycetota</taxon>
        <taxon>Actinomycetes</taxon>
        <taxon>Pseudonocardiales</taxon>
        <taxon>Pseudonocardiaceae</taxon>
        <taxon>Saccharopolyspora</taxon>
    </lineage>
</organism>
<evidence type="ECO:0000256" key="3">
    <source>
        <dbReference type="ARBA" id="ARBA00022691"/>
    </source>
</evidence>
<dbReference type="SUPFAM" id="SSF53335">
    <property type="entry name" value="S-adenosyl-L-methionine-dependent methyltransferases"/>
    <property type="match status" value="1"/>
</dbReference>
<dbReference type="GO" id="GO:0008171">
    <property type="term" value="F:O-methyltransferase activity"/>
    <property type="evidence" value="ECO:0007669"/>
    <property type="project" value="InterPro"/>
</dbReference>
<feature type="domain" description="O-methyltransferase C-terminal" evidence="4">
    <location>
        <begin position="9"/>
        <end position="204"/>
    </location>
</feature>
<name>A0A4R4Y0B4_9PSEU</name>
<dbReference type="PANTHER" id="PTHR43712">
    <property type="entry name" value="PUTATIVE (AFU_ORTHOLOGUE AFUA_4G14580)-RELATED"/>
    <property type="match status" value="1"/>
</dbReference>
<dbReference type="PROSITE" id="PS51683">
    <property type="entry name" value="SAM_OMT_II"/>
    <property type="match status" value="1"/>
</dbReference>
<dbReference type="Pfam" id="PF00891">
    <property type="entry name" value="Methyltransf_2"/>
    <property type="match status" value="1"/>
</dbReference>
<keyword evidence="6" id="KW-1185">Reference proteome</keyword>
<dbReference type="OrthoDB" id="3804952at2"/>
<evidence type="ECO:0000313" key="6">
    <source>
        <dbReference type="Proteomes" id="UP000294947"/>
    </source>
</evidence>
<dbReference type="EMBL" id="SMKW01000093">
    <property type="protein sequence ID" value="TDD37728.1"/>
    <property type="molecule type" value="Genomic_DNA"/>
</dbReference>
<keyword evidence="3" id="KW-0949">S-adenosyl-L-methionine</keyword>
<dbReference type="PANTHER" id="PTHR43712:SF2">
    <property type="entry name" value="O-METHYLTRANSFERASE CICE"/>
    <property type="match status" value="1"/>
</dbReference>
<reference evidence="5 6" key="1">
    <citation type="submission" date="2019-03" db="EMBL/GenBank/DDBJ databases">
        <title>Draft genome sequences of novel Actinobacteria.</title>
        <authorList>
            <person name="Sahin N."/>
            <person name="Ay H."/>
            <person name="Saygin H."/>
        </authorList>
    </citation>
    <scope>NUCLEOTIDE SEQUENCE [LARGE SCALE GENOMIC DNA]</scope>
    <source>
        <strain evidence="5 6">7K502</strain>
    </source>
</reference>
<proteinExistence type="predicted"/>
<evidence type="ECO:0000256" key="1">
    <source>
        <dbReference type="ARBA" id="ARBA00022603"/>
    </source>
</evidence>
<protein>
    <recommendedName>
        <fullName evidence="4">O-methyltransferase C-terminal domain-containing protein</fullName>
    </recommendedName>
</protein>
<gene>
    <name evidence="5" type="ORF">E1288_40060</name>
</gene>
<comment type="caution">
    <text evidence="5">The sequence shown here is derived from an EMBL/GenBank/DDBJ whole genome shotgun (WGS) entry which is preliminary data.</text>
</comment>